<dbReference type="InParanoid" id="A0A078BCF5"/>
<dbReference type="SUPFAM" id="SSF58113">
    <property type="entry name" value="Apolipoprotein A-I"/>
    <property type="match status" value="1"/>
</dbReference>
<feature type="compositionally biased region" description="Basic and acidic residues" evidence="2">
    <location>
        <begin position="67"/>
        <end position="82"/>
    </location>
</feature>
<dbReference type="AlphaFoldDB" id="A0A078BCF5"/>
<feature type="coiled-coil region" evidence="1">
    <location>
        <begin position="289"/>
        <end position="362"/>
    </location>
</feature>
<organism evidence="3 4">
    <name type="scientific">Stylonychia lemnae</name>
    <name type="common">Ciliate</name>
    <dbReference type="NCBI Taxonomy" id="5949"/>
    <lineage>
        <taxon>Eukaryota</taxon>
        <taxon>Sar</taxon>
        <taxon>Alveolata</taxon>
        <taxon>Ciliophora</taxon>
        <taxon>Intramacronucleata</taxon>
        <taxon>Spirotrichea</taxon>
        <taxon>Stichotrichia</taxon>
        <taxon>Sporadotrichida</taxon>
        <taxon>Oxytrichidae</taxon>
        <taxon>Stylonychinae</taxon>
        <taxon>Stylonychia</taxon>
    </lineage>
</organism>
<feature type="compositionally biased region" description="Polar residues" evidence="2">
    <location>
        <begin position="54"/>
        <end position="65"/>
    </location>
</feature>
<protein>
    <submittedName>
        <fullName evidence="3">Uncharacterized protein</fullName>
    </submittedName>
</protein>
<sequence>MSLPRIAGRQSNNQSKGVASILTNWGAPSSQGQEKRPIRRKNSQEDLSRDLIPQQDNQYSSTMITDSPRHEGRGDFRDEFQIDPRGPIRLNRPMSNQLQQQQSSFLQPANELTLPPSLSQDRLMKFNAGFDGKALLHDLDQKFETQDRLINYLVSQINSMETNYQSLNRKAQSIADQERDARMKIENSVKYTNDQQHYNLNEVMQKIGFLEDQIKREEKTKLEMRDRLRIADENNRELMNFIKSIQTQSDQELTQMRSYLQEKLNEDHIGTIKQKEKSTVLFNEVVRLGQEYEKQLEFMQGLNQNYENRIQTMEARLASTEQNTFANEKRGDIGQNMVNDVVQKLESKLLNVEQNVHFMRNEQSKERENLSRLEISSLRYNEDFKNILSQVQNEFQGRLEIKMTDLVNRLLLEQEERMRSLDDIRYQLDIKDKMNQEKTKHEREEMRDRYAAMDAVVRSEFQRKDEAIMSLQNSLETQIRTINGWVKQEELSRTQQEINLRTEIGKVSDGIRYDVEGFKAQQVQVTEKLSEMIKMEVDSRLQSERESKQLIQGLIKNVMVEVAGIKEQSDKTLQKLMKDVKDTAHDSAERAHFLSRYIDEEIIKIGTKVTKQIDNIKTLCAKLTEQFKKHLINHENMKKDIYKRFDIIENHLPIYRSELYKLLEGTEGRCLGKMKEVKDAIEQTMLTNFQVLDERVDQFSELVDSNMETLRKAIQDNREVFVSVINKTNEELESRYNQFVEDLEKVVNEVYAMQVKVEDGDKKIKDESVKLNKAVNDLEAHINTSIITEKSVRKAQDHQLAEEVDNINKKLQVVSDKLQLQIDEEGNQIGKQTTKLETDLSNTKRDVDKVATELTELMYEFKDLKEKAIRDILQQAAQIQMESMTSQLESMDIYHKLDELFTNAGQTDTVIKEKFEKFMLEHSGEQQEEMKKKEKEKLDEHLDSKIEAAFEKLRTDNLYIWKQSIELAEKEFSQKGVGETMNFMPKLLMDRNDLKRTVNTLMLEESAIPKAVLKQNAPPSKPLEKRDEEEKRQEPTPRESSKKPTPISQKATPDLGSQQQSASQNSLNSSQINKPPK</sequence>
<evidence type="ECO:0000313" key="4">
    <source>
        <dbReference type="Proteomes" id="UP000039865"/>
    </source>
</evidence>
<accession>A0A078BCF5</accession>
<dbReference type="OMA" id="EMNEIQI"/>
<reference evidence="3 4" key="1">
    <citation type="submission" date="2014-06" db="EMBL/GenBank/DDBJ databases">
        <authorList>
            <person name="Swart Estienne"/>
        </authorList>
    </citation>
    <scope>NUCLEOTIDE SEQUENCE [LARGE SCALE GENOMIC DNA]</scope>
    <source>
        <strain evidence="3 4">130c</strain>
    </source>
</reference>
<evidence type="ECO:0000256" key="2">
    <source>
        <dbReference type="SAM" id="MobiDB-lite"/>
    </source>
</evidence>
<gene>
    <name evidence="3" type="primary">Contig13871.g14808</name>
    <name evidence="3" type="ORF">STYLEM_20447</name>
</gene>
<feature type="compositionally biased region" description="Basic and acidic residues" evidence="2">
    <location>
        <begin position="1022"/>
        <end position="1042"/>
    </location>
</feature>
<keyword evidence="1" id="KW-0175">Coiled coil</keyword>
<name>A0A078BCF5_STYLE</name>
<feature type="region of interest" description="Disordered" evidence="2">
    <location>
        <begin position="1"/>
        <end position="85"/>
    </location>
</feature>
<proteinExistence type="predicted"/>
<feature type="compositionally biased region" description="Polar residues" evidence="2">
    <location>
        <begin position="9"/>
        <end position="32"/>
    </location>
</feature>
<dbReference type="OrthoDB" id="313280at2759"/>
<evidence type="ECO:0000313" key="3">
    <source>
        <dbReference type="EMBL" id="CDW91293.1"/>
    </source>
</evidence>
<keyword evidence="4" id="KW-1185">Reference proteome</keyword>
<dbReference type="Proteomes" id="UP000039865">
    <property type="component" value="Unassembled WGS sequence"/>
</dbReference>
<dbReference type="EMBL" id="CCKQ01019273">
    <property type="protein sequence ID" value="CDW91293.1"/>
    <property type="molecule type" value="Genomic_DNA"/>
</dbReference>
<feature type="compositionally biased region" description="Low complexity" evidence="2">
    <location>
        <begin position="1057"/>
        <end position="1071"/>
    </location>
</feature>
<feature type="coiled-coil region" evidence="1">
    <location>
        <begin position="157"/>
        <end position="234"/>
    </location>
</feature>
<evidence type="ECO:0000256" key="1">
    <source>
        <dbReference type="SAM" id="Coils"/>
    </source>
</evidence>
<feature type="region of interest" description="Disordered" evidence="2">
    <location>
        <begin position="1010"/>
        <end position="1077"/>
    </location>
</feature>